<feature type="transmembrane region" description="Helical" evidence="1">
    <location>
        <begin position="217"/>
        <end position="239"/>
    </location>
</feature>
<feature type="transmembrane region" description="Helical" evidence="1">
    <location>
        <begin position="271"/>
        <end position="289"/>
    </location>
</feature>
<protein>
    <recommendedName>
        <fullName evidence="2">CAAX prenyl protease 2/Lysostaphin resistance protein A-like domain-containing protein</fullName>
    </recommendedName>
</protein>
<accession>A0A2N5HFK8</accession>
<keyword evidence="1" id="KW-0812">Transmembrane</keyword>
<reference evidence="3 4" key="1">
    <citation type="submission" date="2017-11" db="EMBL/GenBank/DDBJ databases">
        <title>Comparitive Functional Genomics of Dry Heat Resistant strains isolated from the Viking Spacecraft.</title>
        <authorList>
            <person name="Seuylemezian A."/>
            <person name="Cooper K."/>
            <person name="Vaishampayan P."/>
        </authorList>
    </citation>
    <scope>NUCLEOTIDE SEQUENCE [LARGE SCALE GENOMIC DNA]</scope>
    <source>
        <strain evidence="3 4">V32-6</strain>
    </source>
</reference>
<dbReference type="GO" id="GO:0004175">
    <property type="term" value="F:endopeptidase activity"/>
    <property type="evidence" value="ECO:0007669"/>
    <property type="project" value="UniProtKB-ARBA"/>
</dbReference>
<keyword evidence="4" id="KW-1185">Reference proteome</keyword>
<evidence type="ECO:0000313" key="3">
    <source>
        <dbReference type="EMBL" id="PLS04318.1"/>
    </source>
</evidence>
<feature type="transmembrane region" description="Helical" evidence="1">
    <location>
        <begin position="77"/>
        <end position="96"/>
    </location>
</feature>
<dbReference type="OrthoDB" id="2817162at2"/>
<dbReference type="AlphaFoldDB" id="A0A2N5HFK8"/>
<dbReference type="GO" id="GO:0080120">
    <property type="term" value="P:CAAX-box protein maturation"/>
    <property type="evidence" value="ECO:0007669"/>
    <property type="project" value="UniProtKB-ARBA"/>
</dbReference>
<proteinExistence type="predicted"/>
<evidence type="ECO:0000259" key="2">
    <source>
        <dbReference type="Pfam" id="PF02517"/>
    </source>
</evidence>
<dbReference type="Pfam" id="PF02517">
    <property type="entry name" value="Rce1-like"/>
    <property type="match status" value="1"/>
</dbReference>
<dbReference type="Proteomes" id="UP000234950">
    <property type="component" value="Unassembled WGS sequence"/>
</dbReference>
<organism evidence="3 4">
    <name type="scientific">Neobacillus cucumis</name>
    <dbReference type="NCBI Taxonomy" id="1740721"/>
    <lineage>
        <taxon>Bacteria</taxon>
        <taxon>Bacillati</taxon>
        <taxon>Bacillota</taxon>
        <taxon>Bacilli</taxon>
        <taxon>Bacillales</taxon>
        <taxon>Bacillaceae</taxon>
        <taxon>Neobacillus</taxon>
    </lineage>
</organism>
<name>A0A2N5HFK8_9BACI</name>
<feature type="transmembrane region" description="Helical" evidence="1">
    <location>
        <begin position="12"/>
        <end position="32"/>
    </location>
</feature>
<keyword evidence="1" id="KW-1133">Transmembrane helix</keyword>
<feature type="transmembrane region" description="Helical" evidence="1">
    <location>
        <begin position="193"/>
        <end position="211"/>
    </location>
</feature>
<dbReference type="InterPro" id="IPR003675">
    <property type="entry name" value="Rce1/LyrA-like_dom"/>
</dbReference>
<dbReference type="EMBL" id="PGVE01000043">
    <property type="protein sequence ID" value="PLS04318.1"/>
    <property type="molecule type" value="Genomic_DNA"/>
</dbReference>
<evidence type="ECO:0000313" key="4">
    <source>
        <dbReference type="Proteomes" id="UP000234950"/>
    </source>
</evidence>
<feature type="domain" description="CAAX prenyl protease 2/Lysostaphin resistance protein A-like" evidence="2">
    <location>
        <begin position="186"/>
        <end position="256"/>
    </location>
</feature>
<gene>
    <name evidence="3" type="ORF">CVD27_11765</name>
</gene>
<evidence type="ECO:0000256" key="1">
    <source>
        <dbReference type="SAM" id="Phobius"/>
    </source>
</evidence>
<comment type="caution">
    <text evidence="3">The sequence shown here is derived from an EMBL/GenBank/DDBJ whole genome shotgun (WGS) entry which is preliminary data.</text>
</comment>
<keyword evidence="1" id="KW-0472">Membrane</keyword>
<sequence length="308" mass="35071">MMRMTTNLTKPISIKLLFAMLVVTIGAEVLLYLSRFSYLASTFYDAMMVSSFFIGIKLHQRIRSSEPHPVTKRKLTLKFTGAFLVFFLGSTIINIYSSNTFNDFNVDYDQYVQEYTDMQMDVDPQHSETVESGTKAEPNSTFFDQIDTIGADIYTDALAGLEEVWRLAYIILLLVVCKKVFPKKWASGKRDLFLMLALFLTSILFGIDHTLDSVEPWEVRIGAIVTFANMGLLFGLILLWTRNLWVTVLVHSLYDISATLSWYYLDSAVEFLALAVLIVHVLVLTLEKFHNKRSQPPLENVEGIQAAE</sequence>